<evidence type="ECO:0000313" key="7">
    <source>
        <dbReference type="EMBL" id="MDT8333201.1"/>
    </source>
</evidence>
<sequence length="450" mass="47484">MSADDIGQRVRERDMTPFQMLVVGICIFINLLDGFDVLAMAFTAPAIAKEWGLKPTELGILFSAGLAGMATGSVLLSPLADRYGRRASVLLCLTLMTIGMLLSAMSQGTTHLLILRFVTGLGIGGVLPGINTLIAEYASRKRRDLCIGLMTMGYAVGATIGGIMAVFLISNFGWHYVFLVGGILSALTAVLVALVMPESIDFMLARRPPDALGQVNQVLSRLRLPPLVELPAVTTDRRHRTEFGTILSGGMRRITFLVCASFFLAMMTFYFLLNWTPKILFDLGLSMEGGISGAVLMNVAGVVGGVLLGWGTNRFGLARLTIAYMTLCFVSVVVFGVLPTSAFALLCGAFAIGFFMNGVIVGLYALVPTVYPPAVRATGAGLALGCGRLGATVGPLLAGLLIAGGWSHLAYFTVMALPMLLAAFVIGRIGAKPPGVVAMAAEPETVFGDA</sequence>
<feature type="domain" description="Major facilitator superfamily (MFS) profile" evidence="6">
    <location>
        <begin position="22"/>
        <end position="434"/>
    </location>
</feature>
<feature type="transmembrane region" description="Helical" evidence="5">
    <location>
        <begin position="343"/>
        <end position="367"/>
    </location>
</feature>
<dbReference type="InterPro" id="IPR005829">
    <property type="entry name" value="Sugar_transporter_CS"/>
</dbReference>
<dbReference type="Proteomes" id="UP001258945">
    <property type="component" value="Unassembled WGS sequence"/>
</dbReference>
<evidence type="ECO:0000259" key="6">
    <source>
        <dbReference type="PROSITE" id="PS50850"/>
    </source>
</evidence>
<feature type="transmembrane region" description="Helical" evidence="5">
    <location>
        <begin position="112"/>
        <end position="134"/>
    </location>
</feature>
<feature type="transmembrane region" description="Helical" evidence="5">
    <location>
        <begin position="254"/>
        <end position="273"/>
    </location>
</feature>
<dbReference type="PANTHER" id="PTHR23508">
    <property type="entry name" value="CARBOXYLIC ACID TRANSPORTER PROTEIN HOMOLOG"/>
    <property type="match status" value="1"/>
</dbReference>
<accession>A0ABU3MJL8</accession>
<organism evidence="7 8">
    <name type="scientific">Roseomonas gilardii</name>
    <dbReference type="NCBI Taxonomy" id="257708"/>
    <lineage>
        <taxon>Bacteria</taxon>
        <taxon>Pseudomonadati</taxon>
        <taxon>Pseudomonadota</taxon>
        <taxon>Alphaproteobacteria</taxon>
        <taxon>Acetobacterales</taxon>
        <taxon>Roseomonadaceae</taxon>
        <taxon>Roseomonas</taxon>
    </lineage>
</organism>
<dbReference type="Pfam" id="PF07690">
    <property type="entry name" value="MFS_1"/>
    <property type="match status" value="1"/>
</dbReference>
<feature type="transmembrane region" description="Helical" evidence="5">
    <location>
        <begin position="293"/>
        <end position="310"/>
    </location>
</feature>
<feature type="transmembrane region" description="Helical" evidence="5">
    <location>
        <begin position="87"/>
        <end position="106"/>
    </location>
</feature>
<keyword evidence="3 5" id="KW-1133">Transmembrane helix</keyword>
<comment type="caution">
    <text evidence="7">The sequence shown here is derived from an EMBL/GenBank/DDBJ whole genome shotgun (WGS) entry which is preliminary data.</text>
</comment>
<dbReference type="PROSITE" id="PS50850">
    <property type="entry name" value="MFS"/>
    <property type="match status" value="1"/>
</dbReference>
<dbReference type="CDD" id="cd17365">
    <property type="entry name" value="MFS_PcaK_like"/>
    <property type="match status" value="1"/>
</dbReference>
<evidence type="ECO:0000256" key="5">
    <source>
        <dbReference type="SAM" id="Phobius"/>
    </source>
</evidence>
<comment type="subcellular location">
    <subcellularLocation>
        <location evidence="1">Membrane</location>
        <topology evidence="1">Multi-pass membrane protein</topology>
    </subcellularLocation>
</comment>
<keyword evidence="4 5" id="KW-0472">Membrane</keyword>
<gene>
    <name evidence="7" type="ORF">RQ831_19290</name>
</gene>
<dbReference type="PANTHER" id="PTHR23508:SF10">
    <property type="entry name" value="CARBOXYLIC ACID TRANSPORTER PROTEIN HOMOLOG"/>
    <property type="match status" value="1"/>
</dbReference>
<evidence type="ECO:0000256" key="2">
    <source>
        <dbReference type="ARBA" id="ARBA00022692"/>
    </source>
</evidence>
<evidence type="ECO:0000256" key="1">
    <source>
        <dbReference type="ARBA" id="ARBA00004141"/>
    </source>
</evidence>
<feature type="transmembrane region" description="Helical" evidence="5">
    <location>
        <begin position="21"/>
        <end position="48"/>
    </location>
</feature>
<feature type="transmembrane region" description="Helical" evidence="5">
    <location>
        <begin position="317"/>
        <end position="337"/>
    </location>
</feature>
<evidence type="ECO:0000256" key="3">
    <source>
        <dbReference type="ARBA" id="ARBA00022989"/>
    </source>
</evidence>
<dbReference type="Gene3D" id="1.20.1250.20">
    <property type="entry name" value="MFS general substrate transporter like domains"/>
    <property type="match status" value="1"/>
</dbReference>
<feature type="transmembrane region" description="Helical" evidence="5">
    <location>
        <begin position="379"/>
        <end position="403"/>
    </location>
</feature>
<feature type="transmembrane region" description="Helical" evidence="5">
    <location>
        <begin position="176"/>
        <end position="197"/>
    </location>
</feature>
<dbReference type="RefSeq" id="WP_314284426.1">
    <property type="nucleotide sequence ID" value="NZ_JAVVDO010000046.1"/>
</dbReference>
<keyword evidence="8" id="KW-1185">Reference proteome</keyword>
<dbReference type="SUPFAM" id="SSF103473">
    <property type="entry name" value="MFS general substrate transporter"/>
    <property type="match status" value="1"/>
</dbReference>
<feature type="transmembrane region" description="Helical" evidence="5">
    <location>
        <begin position="409"/>
        <end position="429"/>
    </location>
</feature>
<name>A0ABU3MJL8_9PROT</name>
<feature type="transmembrane region" description="Helical" evidence="5">
    <location>
        <begin position="60"/>
        <end position="80"/>
    </location>
</feature>
<feature type="transmembrane region" description="Helical" evidence="5">
    <location>
        <begin position="146"/>
        <end position="170"/>
    </location>
</feature>
<evidence type="ECO:0000313" key="8">
    <source>
        <dbReference type="Proteomes" id="UP001258945"/>
    </source>
</evidence>
<keyword evidence="2 5" id="KW-0812">Transmembrane</keyword>
<dbReference type="InterPro" id="IPR011701">
    <property type="entry name" value="MFS"/>
</dbReference>
<dbReference type="InterPro" id="IPR036259">
    <property type="entry name" value="MFS_trans_sf"/>
</dbReference>
<dbReference type="PROSITE" id="PS00217">
    <property type="entry name" value="SUGAR_TRANSPORT_2"/>
    <property type="match status" value="1"/>
</dbReference>
<proteinExistence type="predicted"/>
<dbReference type="InterPro" id="IPR020846">
    <property type="entry name" value="MFS_dom"/>
</dbReference>
<reference evidence="7 8" key="1">
    <citation type="journal article" date="2019" name="Microb. Pathog.">
        <title>Comparison of VITEK 2, MALDI-TOF MS, 16S rRNA gene sequencing, and whole-genome sequencing for identification of Roseomonas mucosa.</title>
        <authorList>
            <person name="Rudolph W.W."/>
            <person name="Gunzer F."/>
            <person name="Trauth M."/>
            <person name="Bunk B."/>
            <person name="Bigge R."/>
            <person name="Schrottner P."/>
        </authorList>
    </citation>
    <scope>NUCLEOTIDE SEQUENCE [LARGE SCALE GENOMIC DNA]</scope>
    <source>
        <strain evidence="7 8">DSM 103800</strain>
    </source>
</reference>
<protein>
    <submittedName>
        <fullName evidence="7">MFS transporter</fullName>
    </submittedName>
</protein>
<evidence type="ECO:0000256" key="4">
    <source>
        <dbReference type="ARBA" id="ARBA00023136"/>
    </source>
</evidence>
<dbReference type="EMBL" id="JAVVDO010000046">
    <property type="protein sequence ID" value="MDT8333201.1"/>
    <property type="molecule type" value="Genomic_DNA"/>
</dbReference>